<keyword evidence="3" id="KW-1185">Reference proteome</keyword>
<protein>
    <submittedName>
        <fullName evidence="2">Uncharacterized protein</fullName>
    </submittedName>
</protein>
<evidence type="ECO:0000313" key="2">
    <source>
        <dbReference type="EMBL" id="GAA2941094.1"/>
    </source>
</evidence>
<reference evidence="3" key="1">
    <citation type="journal article" date="2019" name="Int. J. Syst. Evol. Microbiol.">
        <title>The Global Catalogue of Microorganisms (GCM) 10K type strain sequencing project: providing services to taxonomists for standard genome sequencing and annotation.</title>
        <authorList>
            <consortium name="The Broad Institute Genomics Platform"/>
            <consortium name="The Broad Institute Genome Sequencing Center for Infectious Disease"/>
            <person name="Wu L."/>
            <person name="Ma J."/>
        </authorList>
    </citation>
    <scope>NUCLEOTIDE SEQUENCE [LARGE SCALE GENOMIC DNA]</scope>
    <source>
        <strain evidence="3">JCM 9650</strain>
    </source>
</reference>
<proteinExistence type="predicted"/>
<feature type="region of interest" description="Disordered" evidence="1">
    <location>
        <begin position="1"/>
        <end position="58"/>
    </location>
</feature>
<evidence type="ECO:0000256" key="1">
    <source>
        <dbReference type="SAM" id="MobiDB-lite"/>
    </source>
</evidence>
<dbReference type="EMBL" id="BAAAVA010000070">
    <property type="protein sequence ID" value="GAA2941094.1"/>
    <property type="molecule type" value="Genomic_DNA"/>
</dbReference>
<organism evidence="2 3">
    <name type="scientific">Streptomyces erythrogriseus</name>
    <dbReference type="NCBI Taxonomy" id="284027"/>
    <lineage>
        <taxon>Bacteria</taxon>
        <taxon>Bacillati</taxon>
        <taxon>Actinomycetota</taxon>
        <taxon>Actinomycetes</taxon>
        <taxon>Kitasatosporales</taxon>
        <taxon>Streptomycetaceae</taxon>
        <taxon>Streptomyces</taxon>
        <taxon>Streptomyces griseoincarnatus group</taxon>
    </lineage>
</organism>
<gene>
    <name evidence="2" type="ORF">GCM10010478_48410</name>
</gene>
<accession>A0ABP6JPF3</accession>
<feature type="compositionally biased region" description="Basic and acidic residues" evidence="1">
    <location>
        <begin position="25"/>
        <end position="50"/>
    </location>
</feature>
<dbReference type="Proteomes" id="UP001501423">
    <property type="component" value="Unassembled WGS sequence"/>
</dbReference>
<sequence>MDERHPKATTTKNRQLHTDTFPPKSHPDLTRAPKGRGELRDHPPRRDTRQARRHKATP</sequence>
<evidence type="ECO:0000313" key="3">
    <source>
        <dbReference type="Proteomes" id="UP001501423"/>
    </source>
</evidence>
<name>A0ABP6JPF3_9ACTN</name>
<comment type="caution">
    <text evidence="2">The sequence shown here is derived from an EMBL/GenBank/DDBJ whole genome shotgun (WGS) entry which is preliminary data.</text>
</comment>